<dbReference type="GO" id="GO:0043139">
    <property type="term" value="F:5'-3' DNA helicase activity"/>
    <property type="evidence" value="ECO:0007669"/>
    <property type="project" value="TreeGrafter"/>
</dbReference>
<dbReference type="Pfam" id="PF13538">
    <property type="entry name" value="UvrD_C_2"/>
    <property type="match status" value="1"/>
</dbReference>
<dbReference type="Pfam" id="PF13087">
    <property type="entry name" value="AAA_12"/>
    <property type="match status" value="1"/>
</dbReference>
<evidence type="ECO:0000256" key="3">
    <source>
        <dbReference type="ARBA" id="ARBA00022801"/>
    </source>
</evidence>
<keyword evidence="5" id="KW-0067">ATP-binding</keyword>
<feature type="domain" description="DNA2/NAM7 helicase-like C-terminal" evidence="7">
    <location>
        <begin position="451"/>
        <end position="637"/>
    </location>
</feature>
<reference evidence="10" key="1">
    <citation type="submission" date="2017-06" db="EMBL/GenBank/DDBJ databases">
        <title>Genome analysis of Fimbriiglobus ruber SP5, the first member of the order Planctomycetales with confirmed chitinolytic capability.</title>
        <authorList>
            <person name="Ravin N.V."/>
            <person name="Rakitin A.L."/>
            <person name="Ivanova A.A."/>
            <person name="Beletsky A.V."/>
            <person name="Kulichevskaya I.S."/>
            <person name="Mardanov A.V."/>
            <person name="Dedysh S.N."/>
        </authorList>
    </citation>
    <scope>NUCLEOTIDE SEQUENCE [LARGE SCALE GENOMIC DNA]</scope>
    <source>
        <strain evidence="10">SP5</strain>
    </source>
</reference>
<evidence type="ECO:0000259" key="6">
    <source>
        <dbReference type="Pfam" id="PF13086"/>
    </source>
</evidence>
<evidence type="ECO:0000313" key="9">
    <source>
        <dbReference type="EMBL" id="OWK45500.1"/>
    </source>
</evidence>
<feature type="domain" description="UvrD-like helicase C-terminal" evidence="8">
    <location>
        <begin position="1037"/>
        <end position="1084"/>
    </location>
</feature>
<dbReference type="InterPro" id="IPR027417">
    <property type="entry name" value="P-loop_NTPase"/>
</dbReference>
<keyword evidence="2" id="KW-0547">Nucleotide-binding</keyword>
<dbReference type="InterPro" id="IPR041679">
    <property type="entry name" value="DNA2/NAM7-like_C"/>
</dbReference>
<dbReference type="Gene3D" id="3.40.50.300">
    <property type="entry name" value="P-loop containing nucleotide triphosphate hydrolases"/>
    <property type="match status" value="4"/>
</dbReference>
<feature type="domain" description="DNA2/NAM7 helicase helicase" evidence="6">
    <location>
        <begin position="220"/>
        <end position="428"/>
    </location>
</feature>
<dbReference type="InterPro" id="IPR041677">
    <property type="entry name" value="DNA2/NAM7_AAA_11"/>
</dbReference>
<sequence>MRYNEGVERTDALKQLGAPATVSSTLEGIERCRTIVRSPINIQLPSGQSSDISQAAEAVKQEYRSSVKCKKLRSRDILPTADSSVFRIDLGQSVEFDWTWEGANAFRPKVIDDSRIFQDDFDEEDSAVWFGEVVEVDEAQGVLFVWVSDPDRPPTKGLFYVRPFEFLASLNALYSEPSYSGLRDILPGRLLASRGDVHPAVVAPVSPCLPQLLGVWSHAWSVIWGPPGTGKTTNVGKQVAECLSDPTERLLVISTTNKSTDESAFAVGRAARNRNARSADSGRILRVGKSAHIEAYQANGLEWLLKGAETDLLQQVGVLLKKLHGTAITHERAIFRKQIQQLRRAMKDASFNAFASGDAQVVVATAFKAMTLLNDPEMRDVIAAGSAPFTTVVIDEAGLISRAAVAALSLYASKRVVLAGDSKQLAPISRISRILPTSQATWLASSGLSHLRSLRQTHEAVCLLREQHRMHPHVSTVVSQYQYDGLLEDGATVLKRAYQCAELLAGQPRSLWYVLDDDGDDDPSIRAERGPGNRSWVREKSRLVLKKLFSDQSLRKARGLYITPFVAQSQDIRAFLAEEGIESWSAATVHSQQGTEADIVIFDTVNAGSTAWPLEEWKRLVNVGLSRAREFVILLATRAEMREPYLRSLILDLAPQVLKWSGSRYAWTKVKPDVEYKVPDEIAGNSDLLGNQISTRKLLRPVMSAEQQRLCGYNMDGKPRLVRGVAGSGKTAVMAHWMVKTLRRMKQSDLKIWAVFANQSLSGLIWDTLNDVWTGEGEQGPFPIEQVELWHIGILWNKLNVRMAGDDRFDYNGAAKLHLEKIGHRSLPAMCHAMFIDEAQDMGPYALQLLTRLVVQSDDSNTNTRSVNIFYDNAQNVYGRPTPKWSEMGLDMRGRSFVMQESFRSTKPITEFALNVLYRLQPSEKSGDHGELIDRGLIERIDRSGEEWWNVRFNQTHGPVPIVKLYTEIDAEFDALGGQLISWIVKDGVPPNDICILYNSQTIRIRLESQVDAKLRTVNARLEVQVGKAFTRDANTVVASTAQSFKGYEAEIVVIAGADKFVAKERGILANNLYVAMTRARSVLAVFGYRGSSEGGNRIMSVLKECHTLLTEVPAVQAESSMLDVAEELLRKIGVKHRAWLKSVLKKQTIEQDPIYADDGEVIADPLFWFDQDGIQYACFVEGPKQAIANRLEDAGIKVLLPGAGIE</sequence>
<evidence type="ECO:0000256" key="4">
    <source>
        <dbReference type="ARBA" id="ARBA00022806"/>
    </source>
</evidence>
<evidence type="ECO:0000313" key="10">
    <source>
        <dbReference type="Proteomes" id="UP000214646"/>
    </source>
</evidence>
<name>A0A225DVE1_9BACT</name>
<protein>
    <submittedName>
        <fullName evidence="9">DNA helicase II related protein</fullName>
    </submittedName>
</protein>
<organism evidence="9 10">
    <name type="scientific">Fimbriiglobus ruber</name>
    <dbReference type="NCBI Taxonomy" id="1908690"/>
    <lineage>
        <taxon>Bacteria</taxon>
        <taxon>Pseudomonadati</taxon>
        <taxon>Planctomycetota</taxon>
        <taxon>Planctomycetia</taxon>
        <taxon>Gemmatales</taxon>
        <taxon>Gemmataceae</taxon>
        <taxon>Fimbriiglobus</taxon>
    </lineage>
</organism>
<evidence type="ECO:0000259" key="8">
    <source>
        <dbReference type="Pfam" id="PF13538"/>
    </source>
</evidence>
<accession>A0A225DVE1</accession>
<evidence type="ECO:0000259" key="7">
    <source>
        <dbReference type="Pfam" id="PF13087"/>
    </source>
</evidence>
<proteinExistence type="inferred from homology"/>
<dbReference type="SUPFAM" id="SSF52540">
    <property type="entry name" value="P-loop containing nucleoside triphosphate hydrolases"/>
    <property type="match status" value="2"/>
</dbReference>
<keyword evidence="4 9" id="KW-0347">Helicase</keyword>
<dbReference type="Proteomes" id="UP000214646">
    <property type="component" value="Unassembled WGS sequence"/>
</dbReference>
<gene>
    <name evidence="9" type="ORF">FRUB_01831</name>
</gene>
<dbReference type="PANTHER" id="PTHR43788:SF8">
    <property type="entry name" value="DNA-BINDING PROTEIN SMUBP-2"/>
    <property type="match status" value="1"/>
</dbReference>
<dbReference type="PANTHER" id="PTHR43788">
    <property type="entry name" value="DNA2/NAM7 HELICASE FAMILY MEMBER"/>
    <property type="match status" value="1"/>
</dbReference>
<keyword evidence="10" id="KW-1185">Reference proteome</keyword>
<dbReference type="AlphaFoldDB" id="A0A225DVE1"/>
<evidence type="ECO:0000256" key="5">
    <source>
        <dbReference type="ARBA" id="ARBA00022840"/>
    </source>
</evidence>
<comment type="caution">
    <text evidence="9">The sequence shown here is derived from an EMBL/GenBank/DDBJ whole genome shotgun (WGS) entry which is preliminary data.</text>
</comment>
<dbReference type="InterPro" id="IPR027785">
    <property type="entry name" value="UvrD-like_helicase_C"/>
</dbReference>
<evidence type="ECO:0000256" key="1">
    <source>
        <dbReference type="ARBA" id="ARBA00007913"/>
    </source>
</evidence>
<dbReference type="EMBL" id="NIDE01000002">
    <property type="protein sequence ID" value="OWK45500.1"/>
    <property type="molecule type" value="Genomic_DNA"/>
</dbReference>
<comment type="similarity">
    <text evidence="1">Belongs to the DNA2/NAM7 helicase family.</text>
</comment>
<keyword evidence="3" id="KW-0378">Hydrolase</keyword>
<dbReference type="GO" id="GO:0016787">
    <property type="term" value="F:hydrolase activity"/>
    <property type="evidence" value="ECO:0007669"/>
    <property type="project" value="UniProtKB-KW"/>
</dbReference>
<dbReference type="GO" id="GO:0005524">
    <property type="term" value="F:ATP binding"/>
    <property type="evidence" value="ECO:0007669"/>
    <property type="project" value="UniProtKB-KW"/>
</dbReference>
<evidence type="ECO:0000256" key="2">
    <source>
        <dbReference type="ARBA" id="ARBA00022741"/>
    </source>
</evidence>
<dbReference type="Pfam" id="PF13086">
    <property type="entry name" value="AAA_11"/>
    <property type="match status" value="1"/>
</dbReference>
<dbReference type="InterPro" id="IPR050534">
    <property type="entry name" value="Coronavir_polyprotein_1ab"/>
</dbReference>